<keyword evidence="2 3" id="KW-0456">Lyase</keyword>
<evidence type="ECO:0000256" key="2">
    <source>
        <dbReference type="ARBA" id="ARBA00023239"/>
    </source>
</evidence>
<dbReference type="PRINTS" id="PR00146">
    <property type="entry name" value="DHPICSNTHASE"/>
</dbReference>
<evidence type="ECO:0000256" key="1">
    <source>
        <dbReference type="ARBA" id="ARBA00007592"/>
    </source>
</evidence>
<dbReference type="Proteomes" id="UP000500767">
    <property type="component" value="Chromosome"/>
</dbReference>
<proteinExistence type="inferred from homology"/>
<dbReference type="GO" id="GO:0008840">
    <property type="term" value="F:4-hydroxy-tetrahydrodipicolinate synthase activity"/>
    <property type="evidence" value="ECO:0007669"/>
    <property type="project" value="TreeGrafter"/>
</dbReference>
<dbReference type="EMBL" id="CP053708">
    <property type="protein sequence ID" value="QKE88854.1"/>
    <property type="molecule type" value="Genomic_DNA"/>
</dbReference>
<dbReference type="Pfam" id="PF00701">
    <property type="entry name" value="DHDPS"/>
    <property type="match status" value="1"/>
</dbReference>
<dbReference type="KEGG" id="lck:HN018_01200"/>
<comment type="similarity">
    <text evidence="1 3">Belongs to the DapA family.</text>
</comment>
<dbReference type="PANTHER" id="PTHR12128:SF66">
    <property type="entry name" value="4-HYDROXY-2-OXOGLUTARATE ALDOLASE, MITOCHONDRIAL"/>
    <property type="match status" value="1"/>
</dbReference>
<dbReference type="SMART" id="SM01130">
    <property type="entry name" value="DHDPS"/>
    <property type="match status" value="1"/>
</dbReference>
<evidence type="ECO:0000313" key="5">
    <source>
        <dbReference type="EMBL" id="QKE88854.1"/>
    </source>
</evidence>
<reference evidence="5 6" key="1">
    <citation type="journal article" date="2014" name="World J. Microbiol. Biotechnol.">
        <title>Biodiversity and physiological characteristics of Antarctic and Arctic lichens-associated bacteria.</title>
        <authorList>
            <person name="Lee Y.M."/>
            <person name="Kim E.H."/>
            <person name="Lee H.K."/>
            <person name="Hong S.G."/>
        </authorList>
    </citation>
    <scope>NUCLEOTIDE SEQUENCE [LARGE SCALE GENOMIC DNA]</scope>
    <source>
        <strain evidence="5 6">PAMC 26569</strain>
    </source>
</reference>
<keyword evidence="6" id="KW-1185">Reference proteome</keyword>
<dbReference type="AlphaFoldDB" id="A0A6M8GYK9"/>
<dbReference type="GO" id="GO:0005829">
    <property type="term" value="C:cytosol"/>
    <property type="evidence" value="ECO:0007669"/>
    <property type="project" value="TreeGrafter"/>
</dbReference>
<dbReference type="CDD" id="cd00408">
    <property type="entry name" value="DHDPS-like"/>
    <property type="match status" value="1"/>
</dbReference>
<evidence type="ECO:0000313" key="6">
    <source>
        <dbReference type="Proteomes" id="UP000500767"/>
    </source>
</evidence>
<organism evidence="5 6">
    <name type="scientific">Lichenicola cladoniae</name>
    <dbReference type="NCBI Taxonomy" id="1484109"/>
    <lineage>
        <taxon>Bacteria</taxon>
        <taxon>Pseudomonadati</taxon>
        <taxon>Pseudomonadota</taxon>
        <taxon>Alphaproteobacteria</taxon>
        <taxon>Acetobacterales</taxon>
        <taxon>Acetobacteraceae</taxon>
        <taxon>Lichenicola</taxon>
    </lineage>
</organism>
<name>A0A6M8GYK9_9PROT</name>
<feature type="binding site" evidence="4">
    <location>
        <position position="229"/>
    </location>
    <ligand>
        <name>pyruvate</name>
        <dbReference type="ChEBI" id="CHEBI:15361"/>
    </ligand>
</feature>
<dbReference type="PANTHER" id="PTHR12128">
    <property type="entry name" value="DIHYDRODIPICOLINATE SYNTHASE"/>
    <property type="match status" value="1"/>
</dbReference>
<protein>
    <submittedName>
        <fullName evidence="5">Dihydrodipicolinate synthase family protein</fullName>
    </submittedName>
</protein>
<dbReference type="InterPro" id="IPR013785">
    <property type="entry name" value="Aldolase_TIM"/>
</dbReference>
<evidence type="ECO:0000256" key="4">
    <source>
        <dbReference type="PIRSR" id="PIRSR001365-2"/>
    </source>
</evidence>
<dbReference type="InterPro" id="IPR002220">
    <property type="entry name" value="DapA-like"/>
</dbReference>
<dbReference type="PIRSF" id="PIRSF001365">
    <property type="entry name" value="DHDPS"/>
    <property type="match status" value="1"/>
</dbReference>
<dbReference type="SUPFAM" id="SSF51569">
    <property type="entry name" value="Aldolase"/>
    <property type="match status" value="1"/>
</dbReference>
<sequence length="321" mass="34594">MVYHWFRDGGVDLGRLITEAEVGVFAIAVTPFDTGGQLLVGDIETLVEFYVAAGVSGLTILGMMGEADKLLPEESLLVAERFLAAVSGRVPVVVGVSSPNPRSMGRLAGLVMDKGAAGVMIAPGGNLKHDAAVSDYVRTACEVVGERTPVVLQDFPQATGVQMPVTVLNSLVRDLPQIVMLKHEDVPGLAKLSRIRATVAEAGRRISILTGNGGLFLPQEMGRGADGAMTGFGYPEMLVGVVRLAREGRMDAAEDLFDAYLPLVRYEQQPVMGLAVRKEILFRRGVLSSASLRRPGYVLTREDRTDLDTMMNRLQRRLTSV</sequence>
<accession>A0A6M8GYK9</accession>
<dbReference type="Gene3D" id="3.20.20.70">
    <property type="entry name" value="Aldolase class I"/>
    <property type="match status" value="1"/>
</dbReference>
<gene>
    <name evidence="5" type="ORF">HN018_01200</name>
</gene>
<evidence type="ECO:0000256" key="3">
    <source>
        <dbReference type="PIRNR" id="PIRNR001365"/>
    </source>
</evidence>